<evidence type="ECO:0000313" key="1">
    <source>
        <dbReference type="EMBL" id="VDI13471.1"/>
    </source>
</evidence>
<protein>
    <submittedName>
        <fullName evidence="1">Uncharacterized protein</fullName>
    </submittedName>
</protein>
<sequence>MFICYHKYKQIFFKFLFTADVPFPSYDNIDKMDEATLFVAAIDIGTTYSGYAFSTKSQPENIYTCDWKNTTLISNKAPTSLLLNNRKQFLAFGYDAEAKYTESLENDSDDEEEKDKLLFFRRFKMILHNKSVDMDTMIEDESGFEMKAIEVFTIAIQYLKEQIIMKLKQTLKAVDGSDIHFVLTVPGIWEDRAKFFMRKAAEKASIRDKIKTSSHSNPTEFWREIDELGPQKHRPDIDSVRMEDGSFSTDKKTILKILKSEYYKLFKLENTLDNDTFIDNLSELSAKLIA</sequence>
<keyword evidence="2" id="KW-1185">Reference proteome</keyword>
<dbReference type="SUPFAM" id="SSF53067">
    <property type="entry name" value="Actin-like ATPase domain"/>
    <property type="match status" value="1"/>
</dbReference>
<dbReference type="PANTHER" id="PTHR14187:SF5">
    <property type="entry name" value="HEAT SHOCK 70 KDA PROTEIN 12A"/>
    <property type="match status" value="1"/>
</dbReference>
<gene>
    <name evidence="1" type="ORF">MGAL_10B083599</name>
</gene>
<comment type="caution">
    <text evidence="1">The sequence shown here is derived from an EMBL/GenBank/DDBJ whole genome shotgun (WGS) entry which is preliminary data.</text>
</comment>
<dbReference type="Gene3D" id="3.30.420.40">
    <property type="match status" value="1"/>
</dbReference>
<dbReference type="InterPro" id="IPR043129">
    <property type="entry name" value="ATPase_NBD"/>
</dbReference>
<name>A0A8B6D321_MYTGA</name>
<dbReference type="OrthoDB" id="6145685at2759"/>
<evidence type="ECO:0000313" key="2">
    <source>
        <dbReference type="Proteomes" id="UP000596742"/>
    </source>
</evidence>
<dbReference type="Proteomes" id="UP000596742">
    <property type="component" value="Unassembled WGS sequence"/>
</dbReference>
<dbReference type="AlphaFoldDB" id="A0A8B6D321"/>
<dbReference type="EMBL" id="UYJE01002771">
    <property type="protein sequence ID" value="VDI13471.1"/>
    <property type="molecule type" value="Genomic_DNA"/>
</dbReference>
<proteinExistence type="predicted"/>
<dbReference type="PANTHER" id="PTHR14187">
    <property type="entry name" value="ALPHA KINASE/ELONGATION FACTOR 2 KINASE"/>
    <property type="match status" value="1"/>
</dbReference>
<reference evidence="1" key="1">
    <citation type="submission" date="2018-11" db="EMBL/GenBank/DDBJ databases">
        <authorList>
            <person name="Alioto T."/>
            <person name="Alioto T."/>
        </authorList>
    </citation>
    <scope>NUCLEOTIDE SEQUENCE</scope>
</reference>
<organism evidence="1 2">
    <name type="scientific">Mytilus galloprovincialis</name>
    <name type="common">Mediterranean mussel</name>
    <dbReference type="NCBI Taxonomy" id="29158"/>
    <lineage>
        <taxon>Eukaryota</taxon>
        <taxon>Metazoa</taxon>
        <taxon>Spiralia</taxon>
        <taxon>Lophotrochozoa</taxon>
        <taxon>Mollusca</taxon>
        <taxon>Bivalvia</taxon>
        <taxon>Autobranchia</taxon>
        <taxon>Pteriomorphia</taxon>
        <taxon>Mytilida</taxon>
        <taxon>Mytiloidea</taxon>
        <taxon>Mytilidae</taxon>
        <taxon>Mytilinae</taxon>
        <taxon>Mytilus</taxon>
    </lineage>
</organism>
<accession>A0A8B6D321</accession>